<reference evidence="2" key="1">
    <citation type="journal article" date="2020" name="Microbiol. Resour. Announc.">
        <title>Draft Genome Sequences of Thiorhodococcus mannitoliphagus and Thiorhodococcus minor, Purple Sulfur Photosynthetic Bacteria in the Gammaproteobacterial Family Chromatiaceae.</title>
        <authorList>
            <person name="Aviles F.A."/>
            <person name="Meyer T.E."/>
            <person name="Kyndt J.A."/>
        </authorList>
    </citation>
    <scope>NUCLEOTIDE SEQUENCE [LARGE SCALE GENOMIC DNA]</scope>
    <source>
        <strain evidence="2">DSM 18266</strain>
    </source>
</reference>
<dbReference type="Proteomes" id="UP000471640">
    <property type="component" value="Unassembled WGS sequence"/>
</dbReference>
<dbReference type="AlphaFoldDB" id="A0A6P1DZN1"/>
<accession>A0A6P1DZN1</accession>
<dbReference type="RefSeq" id="WP_164656114.1">
    <property type="nucleotide sequence ID" value="NZ_JAAIJR010000141.1"/>
</dbReference>
<organism evidence="1 2">
    <name type="scientific">Thiorhodococcus mannitoliphagus</name>
    <dbReference type="NCBI Taxonomy" id="329406"/>
    <lineage>
        <taxon>Bacteria</taxon>
        <taxon>Pseudomonadati</taxon>
        <taxon>Pseudomonadota</taxon>
        <taxon>Gammaproteobacteria</taxon>
        <taxon>Chromatiales</taxon>
        <taxon>Chromatiaceae</taxon>
        <taxon>Thiorhodococcus</taxon>
    </lineage>
</organism>
<proteinExistence type="predicted"/>
<sequence length="80" mass="9333">MNDEILNEVRAIREAHAKAFDFDLDAIYADIQQREIEHQARGARFIDPPTTSPQMRSRYQGIRFGHRPSQESRVDQKYSG</sequence>
<evidence type="ECO:0000313" key="2">
    <source>
        <dbReference type="Proteomes" id="UP000471640"/>
    </source>
</evidence>
<reference evidence="1 2" key="2">
    <citation type="submission" date="2020-02" db="EMBL/GenBank/DDBJ databases">
        <title>Genome sequences of Thiorhodococcus mannitoliphagus and Thiorhodococcus minor, purple sulfur photosynthetic bacteria in the gammaproteobacterial family, Chromatiaceae.</title>
        <authorList>
            <person name="Aviles F.A."/>
            <person name="Meyer T.E."/>
            <person name="Kyndt J.A."/>
        </authorList>
    </citation>
    <scope>NUCLEOTIDE SEQUENCE [LARGE SCALE GENOMIC DNA]</scope>
    <source>
        <strain evidence="1 2">DSM 18266</strain>
    </source>
</reference>
<keyword evidence="2" id="KW-1185">Reference proteome</keyword>
<gene>
    <name evidence="1" type="ORF">G3480_22055</name>
</gene>
<protein>
    <submittedName>
        <fullName evidence="1">Uncharacterized protein</fullName>
    </submittedName>
</protein>
<name>A0A6P1DZN1_9GAMM</name>
<dbReference type="EMBL" id="JAAIJR010000141">
    <property type="protein sequence ID" value="NEX22950.1"/>
    <property type="molecule type" value="Genomic_DNA"/>
</dbReference>
<evidence type="ECO:0000313" key="1">
    <source>
        <dbReference type="EMBL" id="NEX22950.1"/>
    </source>
</evidence>
<comment type="caution">
    <text evidence="1">The sequence shown here is derived from an EMBL/GenBank/DDBJ whole genome shotgun (WGS) entry which is preliminary data.</text>
</comment>